<organism evidence="1 2">
    <name type="scientific">Brevibacillus formosus</name>
    <dbReference type="NCBI Taxonomy" id="54913"/>
    <lineage>
        <taxon>Bacteria</taxon>
        <taxon>Bacillati</taxon>
        <taxon>Bacillota</taxon>
        <taxon>Bacilli</taxon>
        <taxon>Bacillales</taxon>
        <taxon>Paenibacillaceae</taxon>
        <taxon>Brevibacillus</taxon>
    </lineage>
</organism>
<dbReference type="RefSeq" id="WP_007724683.1">
    <property type="nucleotide sequence ID" value="NZ_BAAFVL010000003.1"/>
</dbReference>
<dbReference type="Proteomes" id="UP000319498">
    <property type="component" value="Unassembled WGS sequence"/>
</dbReference>
<gene>
    <name evidence="1" type="ORF">BFO01nite_11910</name>
</gene>
<protein>
    <recommendedName>
        <fullName evidence="3">DUF4083 domain-containing protein</fullName>
    </recommendedName>
</protein>
<comment type="caution">
    <text evidence="1">The sequence shown here is derived from an EMBL/GenBank/DDBJ whole genome shotgun (WGS) entry which is preliminary data.</text>
</comment>
<evidence type="ECO:0000313" key="1">
    <source>
        <dbReference type="EMBL" id="GED57059.1"/>
    </source>
</evidence>
<dbReference type="GeneID" id="95754710"/>
<sequence length="49" mass="5824">MLTYFLLFAAFLLLAVRFLKLLRLKRRNLSNAEIDQHLHALLNEKRDSP</sequence>
<proteinExistence type="predicted"/>
<evidence type="ECO:0008006" key="3">
    <source>
        <dbReference type="Google" id="ProtNLM"/>
    </source>
</evidence>
<evidence type="ECO:0000313" key="2">
    <source>
        <dbReference type="Proteomes" id="UP000319498"/>
    </source>
</evidence>
<accession>A0ABQ0T4K4</accession>
<reference evidence="1 2" key="1">
    <citation type="submission" date="2019-06" db="EMBL/GenBank/DDBJ databases">
        <title>Whole genome shotgun sequence of Brevibacillus formosus NBRC 15716.</title>
        <authorList>
            <person name="Hosoyama A."/>
            <person name="Uohara A."/>
            <person name="Ohji S."/>
            <person name="Ichikawa N."/>
        </authorList>
    </citation>
    <scope>NUCLEOTIDE SEQUENCE [LARGE SCALE GENOMIC DNA]</scope>
    <source>
        <strain evidence="1 2">NBRC 15716</strain>
    </source>
</reference>
<dbReference type="EMBL" id="BJOL01000006">
    <property type="protein sequence ID" value="GED57059.1"/>
    <property type="molecule type" value="Genomic_DNA"/>
</dbReference>
<keyword evidence="2" id="KW-1185">Reference proteome</keyword>
<name>A0ABQ0T4K4_9BACL</name>